<dbReference type="GO" id="GO:0016757">
    <property type="term" value="F:glycosyltransferase activity"/>
    <property type="evidence" value="ECO:0007669"/>
    <property type="project" value="UniProtKB-KW"/>
</dbReference>
<sequence length="696" mass="78325">MSLERAWQALQAGKSAEAFELYQTEIPHQPTRPELWWGLALLAWQSGEGRRAETFFKKALEWDPSASFLADAQAYGHFPPAFQQLLLSFILAIIAAWQAGPEREQARQLALLLNAYPATHAEQACILASLFHALAEPLLSECWCVLSLELAPSAQTWFVRAQLRFSQGERSGAEAACREALALDSGHWQARMLLGHLLLESYQLQEALAHYQQVLAQKPDFAPLYFHLGRMQQSLGNLEQAQLCYQRALALQPGQALWRLQAKICYAPLPVSELQLEQSLAQLRQALEDFQIPIRLSDWQNSLGQTNLDTLFDLHYFSEQPLALKQAFARHFQAPEAPLFHRRSRRLRLGVLVTPQHEGVFLFVSGRLLAALDPEQVEVILLIWPASEVIFAQELPQLQRFHLSPDWAFSVKAVQALNLDAVYFWEAGTDPLNYFMPFFRLGRVQFTSWGSGGSTGIPEMDYFLSSPALEGPQAAQCYSEKLVLSQALPIWYGPEQLLSSGKSRSALGLPETGVLALFPHNLLKLHPRFERVLAELAQFSPALRFVFVNSRNPVWNQQVQARLLKQISAEQLLFLPRLEPPDFLALLEQGDFALDPWPYGAGKLAFEAIALGLPLLTCPGQTLKSRIPMAIYQVLGISDCVAFSELEYLEKAKAMVQDPAYCLAFRETLLQRRAALFYQPQAPADFLKALQFMCSA</sequence>
<evidence type="ECO:0000256" key="3">
    <source>
        <dbReference type="ARBA" id="ARBA00022679"/>
    </source>
</evidence>
<reference evidence="5 6" key="1">
    <citation type="submission" date="2017-09" db="EMBL/GenBank/DDBJ databases">
        <title>Depth-based differentiation of microbial function through sediment-hosted aquifers and enrichment of novel symbionts in the deep terrestrial subsurface.</title>
        <authorList>
            <person name="Probst A.J."/>
            <person name="Ladd B."/>
            <person name="Jarett J.K."/>
            <person name="Geller-Mcgrath D.E."/>
            <person name="Sieber C.M."/>
            <person name="Emerson J.B."/>
            <person name="Anantharaman K."/>
            <person name="Thomas B.C."/>
            <person name="Malmstrom R."/>
            <person name="Stieglmeier M."/>
            <person name="Klingl A."/>
            <person name="Woyke T."/>
            <person name="Ryan C.M."/>
            <person name="Banfield J.F."/>
        </authorList>
    </citation>
    <scope>NUCLEOTIDE SEQUENCE [LARGE SCALE GENOMIC DNA]</scope>
    <source>
        <strain evidence="5">CG17_big_fil_post_rev_8_21_14_2_50_48_46</strain>
    </source>
</reference>
<dbReference type="SUPFAM" id="SSF48452">
    <property type="entry name" value="TPR-like"/>
    <property type="match status" value="2"/>
</dbReference>
<accession>A0A2M7FXN4</accession>
<dbReference type="Proteomes" id="UP000231019">
    <property type="component" value="Unassembled WGS sequence"/>
</dbReference>
<dbReference type="Gene3D" id="1.25.40.10">
    <property type="entry name" value="Tetratricopeptide repeat domain"/>
    <property type="match status" value="2"/>
</dbReference>
<feature type="repeat" description="TPR" evidence="4">
    <location>
        <begin position="222"/>
        <end position="255"/>
    </location>
</feature>
<evidence type="ECO:0000256" key="4">
    <source>
        <dbReference type="PROSITE-ProRule" id="PRU00339"/>
    </source>
</evidence>
<dbReference type="InterPro" id="IPR019734">
    <property type="entry name" value="TPR_rpt"/>
</dbReference>
<dbReference type="PANTHER" id="PTHR44835:SF1">
    <property type="entry name" value="PROTEIN O-GLCNAC TRANSFERASE"/>
    <property type="match status" value="1"/>
</dbReference>
<dbReference type="SUPFAM" id="SSF53756">
    <property type="entry name" value="UDP-Glycosyltransferase/glycogen phosphorylase"/>
    <property type="match status" value="1"/>
</dbReference>
<evidence type="ECO:0000256" key="1">
    <source>
        <dbReference type="ARBA" id="ARBA00004922"/>
    </source>
</evidence>
<dbReference type="SMART" id="SM00028">
    <property type="entry name" value="TPR"/>
    <property type="match status" value="4"/>
</dbReference>
<keyword evidence="4" id="KW-0802">TPR repeat</keyword>
<feature type="repeat" description="TPR" evidence="4">
    <location>
        <begin position="33"/>
        <end position="66"/>
    </location>
</feature>
<dbReference type="AlphaFoldDB" id="A0A2M7FXN4"/>
<dbReference type="InterPro" id="IPR051939">
    <property type="entry name" value="Glycosyltr_41/O-GlcNAc_trsf"/>
</dbReference>
<dbReference type="Pfam" id="PF14559">
    <property type="entry name" value="TPR_19"/>
    <property type="match status" value="1"/>
</dbReference>
<proteinExistence type="predicted"/>
<dbReference type="PROSITE" id="PS50005">
    <property type="entry name" value="TPR"/>
    <property type="match status" value="3"/>
</dbReference>
<dbReference type="EMBL" id="PFFQ01000065">
    <property type="protein sequence ID" value="PIW13942.1"/>
    <property type="molecule type" value="Genomic_DNA"/>
</dbReference>
<protein>
    <recommendedName>
        <fullName evidence="7">O-GlcNAc transferase C-terminal domain-containing protein</fullName>
    </recommendedName>
</protein>
<feature type="repeat" description="TPR" evidence="4">
    <location>
        <begin position="188"/>
        <end position="221"/>
    </location>
</feature>
<dbReference type="Pfam" id="PF13432">
    <property type="entry name" value="TPR_16"/>
    <property type="match status" value="1"/>
</dbReference>
<evidence type="ECO:0000313" key="5">
    <source>
        <dbReference type="EMBL" id="PIW13942.1"/>
    </source>
</evidence>
<evidence type="ECO:0000313" key="6">
    <source>
        <dbReference type="Proteomes" id="UP000231019"/>
    </source>
</evidence>
<dbReference type="InterPro" id="IPR011990">
    <property type="entry name" value="TPR-like_helical_dom_sf"/>
</dbReference>
<comment type="caution">
    <text evidence="5">The sequence shown here is derived from an EMBL/GenBank/DDBJ whole genome shotgun (WGS) entry which is preliminary data.</text>
</comment>
<comment type="pathway">
    <text evidence="1">Protein modification; protein glycosylation.</text>
</comment>
<gene>
    <name evidence="5" type="ORF">COW36_23150</name>
</gene>
<name>A0A2M7FXN4_9BACT</name>
<evidence type="ECO:0000256" key="2">
    <source>
        <dbReference type="ARBA" id="ARBA00022676"/>
    </source>
</evidence>
<keyword evidence="3" id="KW-0808">Transferase</keyword>
<keyword evidence="2" id="KW-0328">Glycosyltransferase</keyword>
<dbReference type="Gene3D" id="3.40.50.2000">
    <property type="entry name" value="Glycogen Phosphorylase B"/>
    <property type="match status" value="1"/>
</dbReference>
<evidence type="ECO:0008006" key="7">
    <source>
        <dbReference type="Google" id="ProtNLM"/>
    </source>
</evidence>
<organism evidence="5 6">
    <name type="scientific">bacterium (Candidatus Blackallbacteria) CG17_big_fil_post_rev_8_21_14_2_50_48_46</name>
    <dbReference type="NCBI Taxonomy" id="2014261"/>
    <lineage>
        <taxon>Bacteria</taxon>
        <taxon>Candidatus Blackallbacteria</taxon>
    </lineage>
</organism>
<dbReference type="Gene3D" id="3.40.50.11380">
    <property type="match status" value="1"/>
</dbReference>
<dbReference type="PANTHER" id="PTHR44835">
    <property type="entry name" value="UDP-N-ACETYLGLUCOSAMINE--PEPTIDE N-ACETYLGLUCOSAMINYLTRANSFERASE SPINDLY-RELATED"/>
    <property type="match status" value="1"/>
</dbReference>